<feature type="compositionally biased region" description="Basic residues" evidence="1">
    <location>
        <begin position="410"/>
        <end position="419"/>
    </location>
</feature>
<comment type="caution">
    <text evidence="2">The sequence shown here is derived from an EMBL/GenBank/DDBJ whole genome shotgun (WGS) entry which is preliminary data.</text>
</comment>
<gene>
    <name evidence="2" type="ORF">ACJMK2_011177</name>
</gene>
<dbReference type="AlphaFoldDB" id="A0ABD3V417"/>
<evidence type="ECO:0000313" key="3">
    <source>
        <dbReference type="Proteomes" id="UP001634394"/>
    </source>
</evidence>
<feature type="compositionally biased region" description="Low complexity" evidence="1">
    <location>
        <begin position="427"/>
        <end position="440"/>
    </location>
</feature>
<dbReference type="EMBL" id="JBJQND010000013">
    <property type="protein sequence ID" value="KAL3856412.1"/>
    <property type="molecule type" value="Genomic_DNA"/>
</dbReference>
<dbReference type="Proteomes" id="UP001634394">
    <property type="component" value="Unassembled WGS sequence"/>
</dbReference>
<name>A0ABD3V417_SINWO</name>
<proteinExistence type="predicted"/>
<evidence type="ECO:0000256" key="1">
    <source>
        <dbReference type="SAM" id="MobiDB-lite"/>
    </source>
</evidence>
<reference evidence="2 3" key="1">
    <citation type="submission" date="2024-11" db="EMBL/GenBank/DDBJ databases">
        <title>Chromosome-level genome assembly of the freshwater bivalve Anodonta woodiana.</title>
        <authorList>
            <person name="Chen X."/>
        </authorList>
    </citation>
    <scope>NUCLEOTIDE SEQUENCE [LARGE SCALE GENOMIC DNA]</scope>
    <source>
        <strain evidence="2">MN2024</strain>
        <tissue evidence="2">Gills</tissue>
    </source>
</reference>
<evidence type="ECO:0000313" key="2">
    <source>
        <dbReference type="EMBL" id="KAL3856412.1"/>
    </source>
</evidence>
<accession>A0ABD3V417</accession>
<feature type="compositionally biased region" description="Polar residues" evidence="1">
    <location>
        <begin position="482"/>
        <end position="517"/>
    </location>
</feature>
<organism evidence="2 3">
    <name type="scientific">Sinanodonta woodiana</name>
    <name type="common">Chinese pond mussel</name>
    <name type="synonym">Anodonta woodiana</name>
    <dbReference type="NCBI Taxonomy" id="1069815"/>
    <lineage>
        <taxon>Eukaryota</taxon>
        <taxon>Metazoa</taxon>
        <taxon>Spiralia</taxon>
        <taxon>Lophotrochozoa</taxon>
        <taxon>Mollusca</taxon>
        <taxon>Bivalvia</taxon>
        <taxon>Autobranchia</taxon>
        <taxon>Heteroconchia</taxon>
        <taxon>Palaeoheterodonta</taxon>
        <taxon>Unionida</taxon>
        <taxon>Unionoidea</taxon>
        <taxon>Unionidae</taxon>
        <taxon>Unioninae</taxon>
        <taxon>Sinanodonta</taxon>
    </lineage>
</organism>
<keyword evidence="3" id="KW-1185">Reference proteome</keyword>
<protein>
    <submittedName>
        <fullName evidence="2">Uncharacterized protein</fullName>
    </submittedName>
</protein>
<feature type="region of interest" description="Disordered" evidence="1">
    <location>
        <begin position="472"/>
        <end position="530"/>
    </location>
</feature>
<feature type="region of interest" description="Disordered" evidence="1">
    <location>
        <begin position="410"/>
        <end position="440"/>
    </location>
</feature>
<sequence>MDQDARFQARQTTLNTTDTFSPECLLDHTFQENIMHPLQMLCRQLNNIVAELLRWEKQHYSLNKECKNTDRQCSTHHIKYHTLCEPQLDGSDSLKLPVKLAEETEPKLPYTNSGSTDVHLQLFNGSVDQTECKGLYSHHQSLRENPSHVAQVTNIKKEVKFPHCDQMPRNRTGPDLHNESISQIQKTEDEKSGLDDRYCLSKAIKKNLTLLLDVLPYRESELPDLLGEACLTDNENNLIRGTGQREDQIRLLLRTIMGRSFCDIKKFLDYAREFNPDEVDKVWKTYDDLKREGNIEKRCIICLVMAYVDIKYVADVMYEKELIPDSLYGRASNCKGSFGCQNRLWKELCRIFQHCNCKDTLVETLINALEKKSKYRYLGEELRKCDRQVFATLKCKCKKNQRIRKKVLQRTMQTKHVRSRRADPRCSSSGTTSSSAFTSYTDSSLGWNLAKTRRPSCLRREEFARFYKRRRSFHKSKRQTRNTETTTKSFCNSSSGMSERYTSLNSRETSNISSLPSSRDEKIQKDISASQLQSKKTLFQDSVTTTHCNNSWICKGESLKNGDQAVFHHDVMYFRDQQKDVSDGGDMNMTSEHRGSGEIQSNKTMSASTTDTLTFRNTLSVPTSNREECKHCQASEIFFSANQYGERNESEIKTHTETEEAEVSDGINKETYTVINDCESRLFDTERNFVIAKAENKSDEMSLTLVEQTRLQSKRSSLTRGLAIESTERKMKHDSVTMT</sequence>